<dbReference type="GO" id="GO:0006820">
    <property type="term" value="P:monoatomic anion transport"/>
    <property type="evidence" value="ECO:0007669"/>
    <property type="project" value="InterPro"/>
</dbReference>
<keyword evidence="6 14" id="KW-0812">Transmembrane</keyword>
<dbReference type="Pfam" id="PF01872">
    <property type="entry name" value="RibD_C"/>
    <property type="match status" value="1"/>
</dbReference>
<accession>A0A9P6VIS4</accession>
<feature type="domain" description="Bacterial bifunctional deaminase-reductase C-terminal" evidence="16">
    <location>
        <begin position="501"/>
        <end position="729"/>
    </location>
</feature>
<evidence type="ECO:0000259" key="15">
    <source>
        <dbReference type="Pfam" id="PF00955"/>
    </source>
</evidence>
<evidence type="ECO:0000256" key="4">
    <source>
        <dbReference type="ARBA" id="ARBA00012851"/>
    </source>
</evidence>
<evidence type="ECO:0000256" key="11">
    <source>
        <dbReference type="ARBA" id="ARBA00047550"/>
    </source>
</evidence>
<dbReference type="GO" id="GO:0050801">
    <property type="term" value="P:monoatomic ion homeostasis"/>
    <property type="evidence" value="ECO:0007669"/>
    <property type="project" value="TreeGrafter"/>
</dbReference>
<evidence type="ECO:0000256" key="8">
    <source>
        <dbReference type="ARBA" id="ARBA00023136"/>
    </source>
</evidence>
<feature type="transmembrane region" description="Helical" evidence="14">
    <location>
        <begin position="681"/>
        <end position="703"/>
    </location>
</feature>
<evidence type="ECO:0000256" key="10">
    <source>
        <dbReference type="ARBA" id="ARBA00031630"/>
    </source>
</evidence>
<feature type="transmembrane region" description="Helical" evidence="14">
    <location>
        <begin position="344"/>
        <end position="362"/>
    </location>
</feature>
<gene>
    <name evidence="17" type="ORF">D0Z07_5461</name>
</gene>
<evidence type="ECO:0000256" key="3">
    <source>
        <dbReference type="ARBA" id="ARBA00009723"/>
    </source>
</evidence>
<feature type="transmembrane region" description="Helical" evidence="14">
    <location>
        <begin position="319"/>
        <end position="338"/>
    </location>
</feature>
<dbReference type="OrthoDB" id="1735926at2759"/>
<dbReference type="PANTHER" id="PTHR11453">
    <property type="entry name" value="ANION EXCHANGE PROTEIN"/>
    <property type="match status" value="1"/>
</dbReference>
<comment type="function">
    <text evidence="1">Catalyzes an early step in riboflavin biosynthesis, the NADPH-dependent reduction of the ribose side chain of 2,5-diamino-6-ribosylamino-4(3H)-pyrimidinone 5'-phosphate, yielding 2,5-diamino-6-ribitylamino-4(3H)-pyrimidinone 5'-phosphate.</text>
</comment>
<dbReference type="GO" id="GO:0008703">
    <property type="term" value="F:5-amino-6-(5-phosphoribosylamino)uracil reductase activity"/>
    <property type="evidence" value="ECO:0007669"/>
    <property type="project" value="InterPro"/>
</dbReference>
<evidence type="ECO:0000256" key="6">
    <source>
        <dbReference type="ARBA" id="ARBA00022692"/>
    </source>
</evidence>
<protein>
    <recommendedName>
        <fullName evidence="5">2,5-diamino-6-ribosylamino-4(3H)-pyrimidinone 5'-phosphate reductase</fullName>
        <ecNumber evidence="4">1.1.1.302</ecNumber>
    </recommendedName>
    <alternativeName>
        <fullName evidence="10">2,5-diamino-6-(5-phospho-D-ribosylamino)pyrimidin-4(3H)-one reductase</fullName>
    </alternativeName>
    <alternativeName>
        <fullName evidence="9">2,5-diamino-6-ribitylamino-4(3H)-pyrimidinone 5'-phosphate synthase</fullName>
    </alternativeName>
</protein>
<name>A0A9P6VIS4_9HELO</name>
<dbReference type="Pfam" id="PF00955">
    <property type="entry name" value="HCO3_cotransp"/>
    <property type="match status" value="1"/>
</dbReference>
<feature type="region of interest" description="Disordered" evidence="13">
    <location>
        <begin position="398"/>
        <end position="472"/>
    </location>
</feature>
<evidence type="ECO:0000313" key="17">
    <source>
        <dbReference type="EMBL" id="KAG0648454.1"/>
    </source>
</evidence>
<keyword evidence="7 14" id="KW-1133">Transmembrane helix</keyword>
<dbReference type="SUPFAM" id="SSF53597">
    <property type="entry name" value="Dihydrofolate reductase-like"/>
    <property type="match status" value="1"/>
</dbReference>
<evidence type="ECO:0000256" key="14">
    <source>
        <dbReference type="SAM" id="Phobius"/>
    </source>
</evidence>
<keyword evidence="8 14" id="KW-0472">Membrane</keyword>
<comment type="similarity">
    <text evidence="3">Belongs to the HTP reductase family.</text>
</comment>
<dbReference type="AlphaFoldDB" id="A0A9P6VIS4"/>
<dbReference type="GO" id="GO:0009231">
    <property type="term" value="P:riboflavin biosynthetic process"/>
    <property type="evidence" value="ECO:0007669"/>
    <property type="project" value="InterPro"/>
</dbReference>
<evidence type="ECO:0000313" key="18">
    <source>
        <dbReference type="Proteomes" id="UP000785200"/>
    </source>
</evidence>
<dbReference type="GO" id="GO:0005452">
    <property type="term" value="F:solute:inorganic anion antiporter activity"/>
    <property type="evidence" value="ECO:0007669"/>
    <property type="project" value="InterPro"/>
</dbReference>
<dbReference type="Gene3D" id="3.40.430.10">
    <property type="entry name" value="Dihydrofolate Reductase, subunit A"/>
    <property type="match status" value="1"/>
</dbReference>
<sequence length="735" mass="79997">MIMHWILAITNACNALKYVTRFSCDIFGFYVAFIYLQKGIQVLTRQGSEAPFYLSIVVALLVLVIGYLCGVIGTSPLFQHYIRVFIKDYGTPLTVIFLTGFVHIGKMREVSLSTLPTSKAFFPTLDRGWFIHFWDIRVGDVFIAIPFAILLTILFYFDHNVSSLIAQGTEFPLRKPAGFHWDIFLLGITTGVAGLLGIPFPNGLIPQAPFHTDSLCVTKVVADPNEEGANKGHVVTKVDHVVEQRVSNLAQGLLTLGTMSGPLLIVLHLIPQGVLAGLFFVMGVQALEGNGITLKILFLCKDRSLTPKSEPLKRIQRRLAIWVFIAIQLVGFGATFAITQTIAAVGFPIIILLLIPFRTFALPKWFTDEELRLLDAPTASPFTMISVGGNFGESLDDLDSPVVGRSGDETAVQSGGSDGMLVGDTAEESDEGAAERGEGPGAGMKRRESWRAEGRSGSTMEPEPPPTYISSPTPLHFLDCAILEPYLPQNRDSNESGAVYPHVTLTYAQSLDGQISLQPGAQTVLSGPETKAMTHYLRSRHAGIIVGAGTAKADNPGLNTRYSEDGINVVGFERQPRPFILDPSGSMGVGHTPKLFALAESGQGKPPCWIVTGSRVNEHMENRVRGVGGKVFEVGEYDIYREQGMDWGAVLRQMKTDGVESVMIEGGGQVIKDLLRRKNQMYISSVIVTIAPTYLGAGGVAVAPKRSAWTENEVSLRGIKWMPLGQDVVMAAFII</sequence>
<evidence type="ECO:0000256" key="12">
    <source>
        <dbReference type="ARBA" id="ARBA00049020"/>
    </source>
</evidence>
<reference evidence="17" key="1">
    <citation type="submission" date="2019-07" db="EMBL/GenBank/DDBJ databases">
        <title>Hyphodiscus hymeniophilus genome sequencing and assembly.</title>
        <authorList>
            <person name="Kramer G."/>
            <person name="Nodwell J."/>
        </authorList>
    </citation>
    <scope>NUCLEOTIDE SEQUENCE</scope>
    <source>
        <strain evidence="17">ATCC 34498</strain>
    </source>
</reference>
<evidence type="ECO:0000256" key="2">
    <source>
        <dbReference type="ARBA" id="ARBA00004141"/>
    </source>
</evidence>
<comment type="caution">
    <text evidence="17">The sequence shown here is derived from an EMBL/GenBank/DDBJ whole genome shotgun (WGS) entry which is preliminary data.</text>
</comment>
<feature type="transmembrane region" description="Helical" evidence="14">
    <location>
        <begin position="138"/>
        <end position="157"/>
    </location>
</feature>
<dbReference type="PANTHER" id="PTHR11453:SF82">
    <property type="entry name" value="BORON TRANSPORTER 1"/>
    <property type="match status" value="1"/>
</dbReference>
<comment type="catalytic activity">
    <reaction evidence="11">
        <text>2,5-diamino-6-(1-D-ribitylamino)pyrimidin-4(3H)-one 5'-phosphate + NAD(+) = 2,5-diamino-6-(1-D-ribosylamino)pyrimidin-4(3H)-one 5'-phosphate + NADH + H(+)</text>
        <dbReference type="Rhea" id="RHEA:27274"/>
        <dbReference type="ChEBI" id="CHEBI:15378"/>
        <dbReference type="ChEBI" id="CHEBI:57540"/>
        <dbReference type="ChEBI" id="CHEBI:57945"/>
        <dbReference type="ChEBI" id="CHEBI:58890"/>
        <dbReference type="ChEBI" id="CHEBI:59545"/>
        <dbReference type="EC" id="1.1.1.302"/>
    </reaction>
</comment>
<dbReference type="Proteomes" id="UP000785200">
    <property type="component" value="Unassembled WGS sequence"/>
</dbReference>
<evidence type="ECO:0000256" key="1">
    <source>
        <dbReference type="ARBA" id="ARBA00003555"/>
    </source>
</evidence>
<dbReference type="InterPro" id="IPR002734">
    <property type="entry name" value="RibDG_C"/>
</dbReference>
<feature type="transmembrane region" description="Helical" evidence="14">
    <location>
        <begin position="52"/>
        <end position="78"/>
    </location>
</feature>
<comment type="catalytic activity">
    <reaction evidence="12">
        <text>2,5-diamino-6-(1-D-ribitylamino)pyrimidin-4(3H)-one 5'-phosphate + NADP(+) = 2,5-diamino-6-(1-D-ribosylamino)pyrimidin-4(3H)-one 5'-phosphate + NADPH + H(+)</text>
        <dbReference type="Rhea" id="RHEA:27278"/>
        <dbReference type="ChEBI" id="CHEBI:15378"/>
        <dbReference type="ChEBI" id="CHEBI:57783"/>
        <dbReference type="ChEBI" id="CHEBI:58349"/>
        <dbReference type="ChEBI" id="CHEBI:58890"/>
        <dbReference type="ChEBI" id="CHEBI:59545"/>
        <dbReference type="EC" id="1.1.1.302"/>
    </reaction>
</comment>
<dbReference type="GO" id="GO:0080139">
    <property type="term" value="F:borate efflux transmembrane transporter activity"/>
    <property type="evidence" value="ECO:0007669"/>
    <property type="project" value="TreeGrafter"/>
</dbReference>
<dbReference type="GO" id="GO:0000324">
    <property type="term" value="C:fungal-type vacuole"/>
    <property type="evidence" value="ECO:0007669"/>
    <property type="project" value="TreeGrafter"/>
</dbReference>
<feature type="domain" description="Bicarbonate transporter-like transmembrane" evidence="15">
    <location>
        <begin position="52"/>
        <end position="377"/>
    </location>
</feature>
<evidence type="ECO:0000256" key="13">
    <source>
        <dbReference type="SAM" id="MobiDB-lite"/>
    </source>
</evidence>
<evidence type="ECO:0000259" key="16">
    <source>
        <dbReference type="Pfam" id="PF01872"/>
    </source>
</evidence>
<dbReference type="EMBL" id="VNKQ01000010">
    <property type="protein sequence ID" value="KAG0648454.1"/>
    <property type="molecule type" value="Genomic_DNA"/>
</dbReference>
<dbReference type="InterPro" id="IPR011531">
    <property type="entry name" value="HCO3_transpt-like_TM_dom"/>
</dbReference>
<evidence type="ECO:0000256" key="9">
    <source>
        <dbReference type="ARBA" id="ARBA00030073"/>
    </source>
</evidence>
<dbReference type="InterPro" id="IPR024072">
    <property type="entry name" value="DHFR-like_dom_sf"/>
</dbReference>
<feature type="compositionally biased region" description="Basic and acidic residues" evidence="13">
    <location>
        <begin position="445"/>
        <end position="454"/>
    </location>
</feature>
<dbReference type="GO" id="GO:0005886">
    <property type="term" value="C:plasma membrane"/>
    <property type="evidence" value="ECO:0007669"/>
    <property type="project" value="TreeGrafter"/>
</dbReference>
<organism evidence="17 18">
    <name type="scientific">Hyphodiscus hymeniophilus</name>
    <dbReference type="NCBI Taxonomy" id="353542"/>
    <lineage>
        <taxon>Eukaryota</taxon>
        <taxon>Fungi</taxon>
        <taxon>Dikarya</taxon>
        <taxon>Ascomycota</taxon>
        <taxon>Pezizomycotina</taxon>
        <taxon>Leotiomycetes</taxon>
        <taxon>Helotiales</taxon>
        <taxon>Hyphodiscaceae</taxon>
        <taxon>Hyphodiscus</taxon>
    </lineage>
</organism>
<evidence type="ECO:0000256" key="5">
    <source>
        <dbReference type="ARBA" id="ARBA00015035"/>
    </source>
</evidence>
<comment type="subcellular location">
    <subcellularLocation>
        <location evidence="2">Membrane</location>
        <topology evidence="2">Multi-pass membrane protein</topology>
    </subcellularLocation>
</comment>
<dbReference type="InterPro" id="IPR003020">
    <property type="entry name" value="HCO3_transpt_euk"/>
</dbReference>
<evidence type="ECO:0000256" key="7">
    <source>
        <dbReference type="ARBA" id="ARBA00022989"/>
    </source>
</evidence>
<keyword evidence="18" id="KW-1185">Reference proteome</keyword>
<proteinExistence type="inferred from homology"/>
<feature type="transmembrane region" description="Helical" evidence="14">
    <location>
        <begin position="177"/>
        <end position="198"/>
    </location>
</feature>
<dbReference type="EC" id="1.1.1.302" evidence="4"/>